<keyword evidence="3" id="KW-1185">Reference proteome</keyword>
<dbReference type="Proteomes" id="UP000031552">
    <property type="component" value="Unassembled WGS sequence"/>
</dbReference>
<organism evidence="2 3">
    <name type="scientific">Candidatus Criblamydia sequanensis CRIB-18</name>
    <dbReference type="NCBI Taxonomy" id="1437425"/>
    <lineage>
        <taxon>Bacteria</taxon>
        <taxon>Pseudomonadati</taxon>
        <taxon>Chlamydiota</taxon>
        <taxon>Chlamydiia</taxon>
        <taxon>Parachlamydiales</taxon>
        <taxon>Candidatus Criblamydiaceae</taxon>
        <taxon>Candidatus Criblamydia</taxon>
    </lineage>
</organism>
<name>A0A090D1P4_9BACT</name>
<dbReference type="EMBL" id="CCEJ010000003">
    <property type="protein sequence ID" value="CDR33643.1"/>
    <property type="molecule type" value="Genomic_DNA"/>
</dbReference>
<comment type="caution">
    <text evidence="2">The sequence shown here is derived from an EMBL/GenBank/DDBJ whole genome shotgun (WGS) entry which is preliminary data.</text>
</comment>
<dbReference type="RefSeq" id="WP_041017092.1">
    <property type="nucleotide sequence ID" value="NZ_CCEJ010000003.1"/>
</dbReference>
<gene>
    <name evidence="2" type="ORF">CSEC_0814</name>
</gene>
<evidence type="ECO:0000313" key="3">
    <source>
        <dbReference type="Proteomes" id="UP000031552"/>
    </source>
</evidence>
<dbReference type="AlphaFoldDB" id="A0A090D1P4"/>
<reference evidence="2" key="2">
    <citation type="submission" date="2014-09" db="EMBL/GenBank/DDBJ databases">
        <title>Criblamydia sequanensis harbors a mega-plasmid encoding arsenite resistance.</title>
        <authorList>
            <person name="Bertelli C."/>
            <person name="Goesmann A."/>
            <person name="Greub G."/>
        </authorList>
    </citation>
    <scope>NUCLEOTIDE SEQUENCE [LARGE SCALE GENOMIC DNA]</scope>
    <source>
        <strain evidence="2">CRIB-18</strain>
    </source>
</reference>
<proteinExistence type="predicted"/>
<feature type="region of interest" description="Disordered" evidence="1">
    <location>
        <begin position="116"/>
        <end position="141"/>
    </location>
</feature>
<sequence>MYVPGLTTESIIETYEGVSEKELPKRILELNEKGVYIESSEVEKGYASEGEAKGRSYKLIGRRYKRRASCAPEQTLALTEKLASSGLSISKATVSGQTIEFKIRNKRSGSQRFLEIVPKPEEADSDSAEKETNGPVTNERKANRLKRTFNFFIKVIKHDKNFEKEN</sequence>
<protein>
    <submittedName>
        <fullName evidence="2">Uncharacterized protein</fullName>
    </submittedName>
</protein>
<reference evidence="2" key="1">
    <citation type="submission" date="2013-12" db="EMBL/GenBank/DDBJ databases">
        <authorList>
            <person name="Linke B."/>
        </authorList>
    </citation>
    <scope>NUCLEOTIDE SEQUENCE [LARGE SCALE GENOMIC DNA]</scope>
    <source>
        <strain evidence="2">CRIB-18</strain>
    </source>
</reference>
<feature type="compositionally biased region" description="Basic and acidic residues" evidence="1">
    <location>
        <begin position="118"/>
        <end position="141"/>
    </location>
</feature>
<evidence type="ECO:0000313" key="2">
    <source>
        <dbReference type="EMBL" id="CDR33643.1"/>
    </source>
</evidence>
<evidence type="ECO:0000256" key="1">
    <source>
        <dbReference type="SAM" id="MobiDB-lite"/>
    </source>
</evidence>
<accession>A0A090D1P4</accession>